<dbReference type="Proteomes" id="UP000556700">
    <property type="component" value="Unassembled WGS sequence"/>
</dbReference>
<comment type="caution">
    <text evidence="2">The sequence shown here is derived from an EMBL/GenBank/DDBJ whole genome shotgun (WGS) entry which is preliminary data.</text>
</comment>
<feature type="chain" id="PRO_5027661433" description="DUF4468 domain-containing protein" evidence="1">
    <location>
        <begin position="19"/>
        <end position="188"/>
    </location>
</feature>
<dbReference type="AlphaFoldDB" id="A0A6V6YY60"/>
<evidence type="ECO:0000256" key="1">
    <source>
        <dbReference type="SAM" id="SignalP"/>
    </source>
</evidence>
<protein>
    <recommendedName>
        <fullName evidence="4">DUF4468 domain-containing protein</fullName>
    </recommendedName>
</protein>
<keyword evidence="3" id="KW-1185">Reference proteome</keyword>
<sequence>MKKLLLLTYLFLSISAQSQEVSPYYPAKHVVDRASTFTSQITYFDMNYITNNISEFLTYQMNMVVTKSDDSKLLYDGGSYTITYTDRLAQSGYKTLIFNYSIGKVDDIYTIKSLKITGSDERLVDFFIEFWQTSKNFTAPAGNSDVSLLTGQDVAKFYFNKGKPYITVTNNTFKTIEEFKEYFHKLKG</sequence>
<dbReference type="RefSeq" id="WP_031457084.1">
    <property type="nucleotide sequence ID" value="NZ_CAIJDO010000130.1"/>
</dbReference>
<proteinExistence type="predicted"/>
<evidence type="ECO:0008006" key="4">
    <source>
        <dbReference type="Google" id="ProtNLM"/>
    </source>
</evidence>
<dbReference type="EMBL" id="CAIJDO010000130">
    <property type="protein sequence ID" value="CAD0004430.1"/>
    <property type="molecule type" value="Genomic_DNA"/>
</dbReference>
<reference evidence="2 3" key="1">
    <citation type="submission" date="2020-06" db="EMBL/GenBank/DDBJ databases">
        <authorList>
            <person name="Criscuolo A."/>
        </authorList>
    </citation>
    <scope>NUCLEOTIDE SEQUENCE [LARGE SCALE GENOMIC DNA]</scope>
    <source>
        <strain evidence="3">CIP 110025</strain>
    </source>
</reference>
<keyword evidence="1" id="KW-0732">Signal</keyword>
<organism evidence="2 3">
    <name type="scientific">Flavobacterium chungangense</name>
    <dbReference type="NCBI Taxonomy" id="554283"/>
    <lineage>
        <taxon>Bacteria</taxon>
        <taxon>Pseudomonadati</taxon>
        <taxon>Bacteroidota</taxon>
        <taxon>Flavobacteriia</taxon>
        <taxon>Flavobacteriales</taxon>
        <taxon>Flavobacteriaceae</taxon>
        <taxon>Flavobacterium</taxon>
    </lineage>
</organism>
<evidence type="ECO:0000313" key="2">
    <source>
        <dbReference type="EMBL" id="CAD0004430.1"/>
    </source>
</evidence>
<feature type="signal peptide" evidence="1">
    <location>
        <begin position="1"/>
        <end position="18"/>
    </location>
</feature>
<name>A0A6V6YY60_9FLAO</name>
<evidence type="ECO:0000313" key="3">
    <source>
        <dbReference type="Proteomes" id="UP000556700"/>
    </source>
</evidence>
<accession>A0A6V6YY60</accession>
<gene>
    <name evidence="2" type="ORF">FLACHUCJ7_01857</name>
</gene>